<gene>
    <name evidence="3" type="ORF">KSP39_PZI021053</name>
</gene>
<dbReference type="PROSITE" id="PS00028">
    <property type="entry name" value="ZINC_FINGER_C2H2_1"/>
    <property type="match status" value="1"/>
</dbReference>
<evidence type="ECO:0000313" key="4">
    <source>
        <dbReference type="Proteomes" id="UP001418222"/>
    </source>
</evidence>
<keyword evidence="1" id="KW-0863">Zinc-finger</keyword>
<dbReference type="CDD" id="cd18725">
    <property type="entry name" value="PIN_LabA-like"/>
    <property type="match status" value="1"/>
</dbReference>
<dbReference type="PANTHER" id="PTHR35744">
    <property type="entry name" value="C2H2-TYPE DOMAIN-CONTAINING PROTEIN"/>
    <property type="match status" value="1"/>
</dbReference>
<accession>A0AAP0AYB8</accession>
<protein>
    <recommendedName>
        <fullName evidence="2">C2H2-type domain-containing protein</fullName>
    </recommendedName>
</protein>
<dbReference type="Proteomes" id="UP001418222">
    <property type="component" value="Unassembled WGS sequence"/>
</dbReference>
<feature type="domain" description="C2H2-type" evidence="2">
    <location>
        <begin position="165"/>
        <end position="193"/>
    </location>
</feature>
<evidence type="ECO:0000259" key="2">
    <source>
        <dbReference type="PROSITE" id="PS50157"/>
    </source>
</evidence>
<dbReference type="PROSITE" id="PS50157">
    <property type="entry name" value="ZINC_FINGER_C2H2_2"/>
    <property type="match status" value="1"/>
</dbReference>
<dbReference type="EMBL" id="JBBWWQ010000019">
    <property type="protein sequence ID" value="KAK8918910.1"/>
    <property type="molecule type" value="Genomic_DNA"/>
</dbReference>
<organism evidence="3 4">
    <name type="scientific">Platanthera zijinensis</name>
    <dbReference type="NCBI Taxonomy" id="2320716"/>
    <lineage>
        <taxon>Eukaryota</taxon>
        <taxon>Viridiplantae</taxon>
        <taxon>Streptophyta</taxon>
        <taxon>Embryophyta</taxon>
        <taxon>Tracheophyta</taxon>
        <taxon>Spermatophyta</taxon>
        <taxon>Magnoliopsida</taxon>
        <taxon>Liliopsida</taxon>
        <taxon>Asparagales</taxon>
        <taxon>Orchidaceae</taxon>
        <taxon>Orchidoideae</taxon>
        <taxon>Orchideae</taxon>
        <taxon>Orchidinae</taxon>
        <taxon>Platanthera</taxon>
    </lineage>
</organism>
<keyword evidence="1" id="KW-0862">Zinc</keyword>
<dbReference type="Gene3D" id="3.40.50.1010">
    <property type="entry name" value="5'-nuclease"/>
    <property type="match status" value="1"/>
</dbReference>
<dbReference type="InterPro" id="IPR013087">
    <property type="entry name" value="Znf_C2H2_type"/>
</dbReference>
<comment type="caution">
    <text evidence="3">The sequence shown here is derived from an EMBL/GenBank/DDBJ whole genome shotgun (WGS) entry which is preliminary data.</text>
</comment>
<proteinExistence type="predicted"/>
<dbReference type="AlphaFoldDB" id="A0AAP0AYB8"/>
<keyword evidence="1" id="KW-0479">Metal-binding</keyword>
<keyword evidence="4" id="KW-1185">Reference proteome</keyword>
<reference evidence="3 4" key="1">
    <citation type="journal article" date="2022" name="Nat. Plants">
        <title>Genomes of leafy and leafless Platanthera orchids illuminate the evolution of mycoheterotrophy.</title>
        <authorList>
            <person name="Li M.H."/>
            <person name="Liu K.W."/>
            <person name="Li Z."/>
            <person name="Lu H.C."/>
            <person name="Ye Q.L."/>
            <person name="Zhang D."/>
            <person name="Wang J.Y."/>
            <person name="Li Y.F."/>
            <person name="Zhong Z.M."/>
            <person name="Liu X."/>
            <person name="Yu X."/>
            <person name="Liu D.K."/>
            <person name="Tu X.D."/>
            <person name="Liu B."/>
            <person name="Hao Y."/>
            <person name="Liao X.Y."/>
            <person name="Jiang Y.T."/>
            <person name="Sun W.H."/>
            <person name="Chen J."/>
            <person name="Chen Y.Q."/>
            <person name="Ai Y."/>
            <person name="Zhai J.W."/>
            <person name="Wu S.S."/>
            <person name="Zhou Z."/>
            <person name="Hsiao Y.Y."/>
            <person name="Wu W.L."/>
            <person name="Chen Y.Y."/>
            <person name="Lin Y.F."/>
            <person name="Hsu J.L."/>
            <person name="Li C.Y."/>
            <person name="Wang Z.W."/>
            <person name="Zhao X."/>
            <person name="Zhong W.Y."/>
            <person name="Ma X.K."/>
            <person name="Ma L."/>
            <person name="Huang J."/>
            <person name="Chen G.Z."/>
            <person name="Huang M.Z."/>
            <person name="Huang L."/>
            <person name="Peng D.H."/>
            <person name="Luo Y.B."/>
            <person name="Zou S.Q."/>
            <person name="Chen S.P."/>
            <person name="Lan S."/>
            <person name="Tsai W.C."/>
            <person name="Van de Peer Y."/>
            <person name="Liu Z.J."/>
        </authorList>
    </citation>
    <scope>NUCLEOTIDE SEQUENCE [LARGE SCALE GENOMIC DNA]</scope>
    <source>
        <strain evidence="3">Lor287</strain>
    </source>
</reference>
<dbReference type="PANTHER" id="PTHR35744:SF2">
    <property type="entry name" value="OS06G0166200 PROTEIN"/>
    <property type="match status" value="1"/>
</dbReference>
<dbReference type="GO" id="GO:0008270">
    <property type="term" value="F:zinc ion binding"/>
    <property type="evidence" value="ECO:0007669"/>
    <property type="project" value="UniProtKB-KW"/>
</dbReference>
<evidence type="ECO:0000313" key="3">
    <source>
        <dbReference type="EMBL" id="KAK8918910.1"/>
    </source>
</evidence>
<name>A0AAP0AYB8_9ASPA</name>
<evidence type="ECO:0000256" key="1">
    <source>
        <dbReference type="PROSITE-ProRule" id="PRU00042"/>
    </source>
</evidence>
<sequence>MNSVVVAAGVQPAALSPTSPIPPHPSISPFRRRIESSLHLLSLLSFSHTPSNPSIRHFTSCSASVSSSSADIEMIRGRDGSWSAGEQKVVVLWDLDNKPPRGQPYDAAVALRRVAELFGRVVEISAYANRHAFLHLPRWVLDNRRQRRHQDALERKGIVFPEEPYVCGVCGRKCRTNPDLKRHFIQLHERERQKKLGRMRSLKGKKRQNYKQRFISGNHKYTEAARELLSPKTGYGLASELRRAGVFVKTVEDKPQAADAAVKRQMQHSMSRGIDCLLLISDDSDFSEMIVRARAADLQTVVIGDGRRGLGRLADFWVSWSQVENGELGEEVLISGRNSGFHEDEDDEDAVFSSSVAFYKDDDDDWEEEEEEEEDDFSNLDDVVVLTSGFDSVEVSAFSEEEMWDGENVRRRTGKDVSGVFGATVAGRRLSWTIENDEDDYYI</sequence>